<protein>
    <submittedName>
        <fullName evidence="1">Class I SAM-dependent methyltransferase</fullName>
        <ecNumber evidence="1">2.1.1.-</ecNumber>
    </submittedName>
</protein>
<reference evidence="2" key="1">
    <citation type="journal article" date="2019" name="Int. J. Syst. Evol. Microbiol.">
        <title>The Global Catalogue of Microorganisms (GCM) 10K type strain sequencing project: providing services to taxonomists for standard genome sequencing and annotation.</title>
        <authorList>
            <consortium name="The Broad Institute Genomics Platform"/>
            <consortium name="The Broad Institute Genome Sequencing Center for Infectious Disease"/>
            <person name="Wu L."/>
            <person name="Ma J."/>
        </authorList>
    </citation>
    <scope>NUCLEOTIDE SEQUENCE [LARGE SCALE GENOMIC DNA]</scope>
    <source>
        <strain evidence="2">SYNS20</strain>
    </source>
</reference>
<keyword evidence="1" id="KW-0808">Transferase</keyword>
<comment type="caution">
    <text evidence="1">The sequence shown here is derived from an EMBL/GenBank/DDBJ whole genome shotgun (WGS) entry which is preliminary data.</text>
</comment>
<dbReference type="SUPFAM" id="SSF53335">
    <property type="entry name" value="S-adenosyl-L-methionine-dependent methyltransferases"/>
    <property type="match status" value="1"/>
</dbReference>
<proteinExistence type="predicted"/>
<sequence length="360" mass="40788">MATTKAAPVVSRADWVSAQRPAYQAELGRGEDRFWEPRRQTCAWCESSRLRELIRTTDVMQSKPGTFVLDECLDCRHIFQNPRLTPEGLDFYYRDFYDGDGAHPVGKLFTEGPSTARLRAGAESLLPHIKPRRWLDVGTAHGHFCAVAKEVFPDTVFDGLDCGDGVEEARRTGRIERAHQGFLPELAESLEGQYDVVSMNHVLEHTTDPRANLAAAHRVLRPGGHLLIDVPNPESPFARRFGRYWLSWFQPQHLHFVPLGNLRTALREAGFSVVATDHAGAHIRSDVVGALMFLVLRHLPYADEPWLPRSPRKFQTRVRKLLFNAAIPLFVLGIVADRLIEPFLRRTGKTNAYRVVARRD</sequence>
<keyword evidence="2" id="KW-1185">Reference proteome</keyword>
<dbReference type="InterPro" id="IPR029063">
    <property type="entry name" value="SAM-dependent_MTases_sf"/>
</dbReference>
<dbReference type="EC" id="2.1.1.-" evidence="1"/>
<dbReference type="RefSeq" id="WP_381837602.1">
    <property type="nucleotide sequence ID" value="NZ_JBHTCF010000019.1"/>
</dbReference>
<dbReference type="Pfam" id="PF13489">
    <property type="entry name" value="Methyltransf_23"/>
    <property type="match status" value="1"/>
</dbReference>
<dbReference type="GO" id="GO:0008168">
    <property type="term" value="F:methyltransferase activity"/>
    <property type="evidence" value="ECO:0007669"/>
    <property type="project" value="UniProtKB-KW"/>
</dbReference>
<gene>
    <name evidence="1" type="ORF">ACFQVC_33165</name>
</gene>
<accession>A0ABW2JT57</accession>
<organism evidence="1 2">
    <name type="scientific">Streptomyces monticola</name>
    <dbReference type="NCBI Taxonomy" id="2666263"/>
    <lineage>
        <taxon>Bacteria</taxon>
        <taxon>Bacillati</taxon>
        <taxon>Actinomycetota</taxon>
        <taxon>Actinomycetes</taxon>
        <taxon>Kitasatosporales</taxon>
        <taxon>Streptomycetaceae</taxon>
        <taxon>Streptomyces</taxon>
    </lineage>
</organism>
<dbReference type="PANTHER" id="PTHR43861">
    <property type="entry name" value="TRANS-ACONITATE 2-METHYLTRANSFERASE-RELATED"/>
    <property type="match status" value="1"/>
</dbReference>
<dbReference type="Proteomes" id="UP001596523">
    <property type="component" value="Unassembled WGS sequence"/>
</dbReference>
<evidence type="ECO:0000313" key="1">
    <source>
        <dbReference type="EMBL" id="MFC7309042.1"/>
    </source>
</evidence>
<evidence type="ECO:0000313" key="2">
    <source>
        <dbReference type="Proteomes" id="UP001596523"/>
    </source>
</evidence>
<dbReference type="EMBL" id="JBHTCF010000019">
    <property type="protein sequence ID" value="MFC7309042.1"/>
    <property type="molecule type" value="Genomic_DNA"/>
</dbReference>
<name>A0ABW2JT57_9ACTN</name>
<dbReference type="Gene3D" id="3.40.50.150">
    <property type="entry name" value="Vaccinia Virus protein VP39"/>
    <property type="match status" value="1"/>
</dbReference>
<keyword evidence="1" id="KW-0489">Methyltransferase</keyword>
<dbReference type="CDD" id="cd02440">
    <property type="entry name" value="AdoMet_MTases"/>
    <property type="match status" value="1"/>
</dbReference>
<dbReference type="GO" id="GO:0032259">
    <property type="term" value="P:methylation"/>
    <property type="evidence" value="ECO:0007669"/>
    <property type="project" value="UniProtKB-KW"/>
</dbReference>